<dbReference type="AlphaFoldDB" id="A0A183MWY0"/>
<protein>
    <submittedName>
        <fullName evidence="1">Uncharacterized protein</fullName>
    </submittedName>
</protein>
<accession>A0A183MWY0</accession>
<dbReference type="EMBL" id="UZAI01018360">
    <property type="protein sequence ID" value="VDP36220.1"/>
    <property type="molecule type" value="Genomic_DNA"/>
</dbReference>
<evidence type="ECO:0000313" key="2">
    <source>
        <dbReference type="Proteomes" id="UP000277204"/>
    </source>
</evidence>
<proteinExistence type="predicted"/>
<reference evidence="1 2" key="1">
    <citation type="submission" date="2018-11" db="EMBL/GenBank/DDBJ databases">
        <authorList>
            <consortium name="Pathogen Informatics"/>
        </authorList>
    </citation>
    <scope>NUCLEOTIDE SEQUENCE [LARGE SCALE GENOMIC DNA]</scope>
    <source>
        <strain evidence="1 2">Zambia</strain>
    </source>
</reference>
<organism evidence="1 2">
    <name type="scientific">Schistosoma margrebowiei</name>
    <dbReference type="NCBI Taxonomy" id="48269"/>
    <lineage>
        <taxon>Eukaryota</taxon>
        <taxon>Metazoa</taxon>
        <taxon>Spiralia</taxon>
        <taxon>Lophotrochozoa</taxon>
        <taxon>Platyhelminthes</taxon>
        <taxon>Trematoda</taxon>
        <taxon>Digenea</taxon>
        <taxon>Strigeidida</taxon>
        <taxon>Schistosomatoidea</taxon>
        <taxon>Schistosomatidae</taxon>
        <taxon>Schistosoma</taxon>
    </lineage>
</organism>
<sequence length="141" mass="15673">MLSKEARNAFIGWESNGSTIIKASFKTKNKGMTMSDAMHPPVIALTNRLQLITEKCSAKDLIILMEDKNAKTGMDNTGYEDIMRRHGIGEGSENGERFASPCSFNKLVIDGTIFPHKRIHKATWVSLNPHRGGPVSSYLHQ</sequence>
<name>A0A183MWY0_9TREM</name>
<gene>
    <name evidence="1" type="ORF">SMRZ_LOCUS20555</name>
</gene>
<evidence type="ECO:0000313" key="1">
    <source>
        <dbReference type="EMBL" id="VDP36220.1"/>
    </source>
</evidence>
<keyword evidence="2" id="KW-1185">Reference proteome</keyword>
<dbReference type="Proteomes" id="UP000277204">
    <property type="component" value="Unassembled WGS sequence"/>
</dbReference>